<dbReference type="InterPro" id="IPR027417">
    <property type="entry name" value="P-loop_NTPase"/>
</dbReference>
<dbReference type="GO" id="GO:0003677">
    <property type="term" value="F:DNA binding"/>
    <property type="evidence" value="ECO:0007669"/>
    <property type="project" value="UniProtKB-UniRule"/>
</dbReference>
<dbReference type="Pfam" id="PF13245">
    <property type="entry name" value="AAA_19"/>
    <property type="match status" value="1"/>
</dbReference>
<evidence type="ECO:0000256" key="7">
    <source>
        <dbReference type="ARBA" id="ARBA00022840"/>
    </source>
</evidence>
<keyword evidence="5 11" id="KW-0347">Helicase</keyword>
<dbReference type="Gene3D" id="1.10.10.1020">
    <property type="entry name" value="RecBCD complex, subunit RecD, N-terminal domain"/>
    <property type="match status" value="1"/>
</dbReference>
<evidence type="ECO:0000256" key="9">
    <source>
        <dbReference type="ARBA" id="ARBA00023204"/>
    </source>
</evidence>
<comment type="subunit">
    <text evidence="11">Heterotrimer of RecB, RecC and RecD. All subunits contribute to DNA-binding.</text>
</comment>
<dbReference type="GO" id="GO:0016887">
    <property type="term" value="F:ATP hydrolysis activity"/>
    <property type="evidence" value="ECO:0007669"/>
    <property type="project" value="RHEA"/>
</dbReference>
<feature type="domain" description="RecBCD enzyme subunit RecD N-terminal" evidence="14">
    <location>
        <begin position="49"/>
        <end position="129"/>
    </location>
</feature>
<keyword evidence="3 11" id="KW-0227">DNA damage</keyword>
<dbReference type="GO" id="GO:0005524">
    <property type="term" value="F:ATP binding"/>
    <property type="evidence" value="ECO:0007669"/>
    <property type="project" value="UniProtKB-UniRule"/>
</dbReference>
<dbReference type="HAMAP" id="MF_01487">
    <property type="entry name" value="RecD"/>
    <property type="match status" value="1"/>
</dbReference>
<comment type="function">
    <text evidence="11">A helicase/nuclease that prepares dsDNA breaks (DSB) for recombinational DNA repair. Binds to DSBs and unwinds DNA via a highly rapid and processive ATP-dependent bidirectional helicase activity. Unwinds dsDNA until it encounters a Chi (crossover hotspot instigator) sequence from the 3' direction. Cuts ssDNA a few nucleotides 3' to the Chi site. The properties and activities of the enzyme are changed at Chi. The Chi-altered holoenzyme produces a long 3'-ssDNA overhang and facilitates RecA-binding to the ssDNA for homologous DNA recombination and repair. Holoenzyme degrades any linearized DNA that is unable to undergo homologous recombination. In the holoenzyme this subunit has ssDNA-dependent ATPase and 5'-3' helicase activity. When added to pre-assembled RecBC greatly stimulates nuclease activity and augments holoenzyme processivity. Negatively regulates the RecA-loading ability of RecBCD.</text>
</comment>
<feature type="compositionally biased region" description="Low complexity" evidence="12">
    <location>
        <begin position="371"/>
        <end position="398"/>
    </location>
</feature>
<evidence type="ECO:0000256" key="3">
    <source>
        <dbReference type="ARBA" id="ARBA00022763"/>
    </source>
</evidence>
<evidence type="ECO:0000256" key="11">
    <source>
        <dbReference type="HAMAP-Rule" id="MF_01487"/>
    </source>
</evidence>
<keyword evidence="1 11" id="KW-0540">Nuclease</keyword>
<evidence type="ECO:0000256" key="8">
    <source>
        <dbReference type="ARBA" id="ARBA00023125"/>
    </source>
</evidence>
<evidence type="ECO:0000256" key="1">
    <source>
        <dbReference type="ARBA" id="ARBA00022722"/>
    </source>
</evidence>
<dbReference type="SUPFAM" id="SSF52540">
    <property type="entry name" value="P-loop containing nucleoside triphosphate hydrolases"/>
    <property type="match status" value="2"/>
</dbReference>
<dbReference type="InterPro" id="IPR006344">
    <property type="entry name" value="RecD"/>
</dbReference>
<dbReference type="Pfam" id="PF21185">
    <property type="entry name" value="RecD_N"/>
    <property type="match status" value="1"/>
</dbReference>
<dbReference type="GO" id="GO:0009338">
    <property type="term" value="C:exodeoxyribonuclease V complex"/>
    <property type="evidence" value="ECO:0007669"/>
    <property type="project" value="InterPro"/>
</dbReference>
<dbReference type="AlphaFoldDB" id="A0A1B1NE92"/>
<dbReference type="GO" id="GO:0008854">
    <property type="term" value="F:exodeoxyribonuclease V activity"/>
    <property type="evidence" value="ECO:0007669"/>
    <property type="project" value="InterPro"/>
</dbReference>
<keyword evidence="2 11" id="KW-0547">Nucleotide-binding</keyword>
<dbReference type="GO" id="GO:0017116">
    <property type="term" value="F:single-stranded DNA helicase activity"/>
    <property type="evidence" value="ECO:0007669"/>
    <property type="project" value="TreeGrafter"/>
</dbReference>
<proteinExistence type="inferred from homology"/>
<evidence type="ECO:0000259" key="13">
    <source>
        <dbReference type="Pfam" id="PF13538"/>
    </source>
</evidence>
<keyword evidence="16" id="KW-1185">Reference proteome</keyword>
<keyword evidence="10 11" id="KW-0413">Isomerase</keyword>
<sequence>MSEGSRTIAAGEDVLERAAPMIELFERVDDHDRRLALTATGPLRDFNRAGLLTAADVHVATGLARAAGEKDAEVLLAAAVATRAVRSGSVAVDLAALATEGAQALPDLPWPDPQTWTASVAGSRLAREGGLVVEGTTGLVYLQRYHHQEVQVVADLRARAELGPPAVDEEVLQAGLERIFPGAGYAEQRLAADVVVRSRTGVITGGPGTGKTTTVAGVLTLLAEQAAQAGEQPLRVGLAAPTGKAAARVKAAVDRALDEIEARAVSEEGREVVQRLRTVEPRTLHRLLGWRPGSRSRFRHHRGNRLPHDVVLVDEASMVSLTHMARLLEALRPSARLILVGDADQLVSVEAGAVLADLVAAVPEREEGHAQGDAAGEDGAAGQASDDAAESPGPGPAPLALARLRTVHRFGETIGALAQALRVGDADAVVSALSVGGTEVEWVRDEDASAYLQEQLTRQAREIQQAARRGDDDAALRALHRHRLLCAHREGERGVRRWNHLVETWLAEDTGLNLYEPMYLGRPLLVTANDYATGVLNGDTGVVVASQTSAGVPVRMAAIDGAAGRKRYTPSRLGDVETMHAMTIHKAQGSQAEAITVLLPELDSPLLTRELFYTAVTRAERSIRVVGSEEEVRAAVQRRVVRASGLRQRLGAGPRADDPRVDDPRADDPAVAR</sequence>
<evidence type="ECO:0000313" key="15">
    <source>
        <dbReference type="EMBL" id="ANS79744.1"/>
    </source>
</evidence>
<gene>
    <name evidence="11" type="primary">recD</name>
    <name evidence="15" type="ORF">SGUI_2348</name>
</gene>
<evidence type="ECO:0000256" key="4">
    <source>
        <dbReference type="ARBA" id="ARBA00022801"/>
    </source>
</evidence>
<dbReference type="PANTHER" id="PTHR43788:SF6">
    <property type="entry name" value="DNA HELICASE B"/>
    <property type="match status" value="1"/>
</dbReference>
<dbReference type="Gene3D" id="3.40.50.300">
    <property type="entry name" value="P-loop containing nucleotide triphosphate hydrolases"/>
    <property type="match status" value="3"/>
</dbReference>
<evidence type="ECO:0000313" key="16">
    <source>
        <dbReference type="Proteomes" id="UP000092482"/>
    </source>
</evidence>
<keyword evidence="9 11" id="KW-0234">DNA repair</keyword>
<dbReference type="EMBL" id="CP014989">
    <property type="protein sequence ID" value="ANS79744.1"/>
    <property type="molecule type" value="Genomic_DNA"/>
</dbReference>
<name>A0A1B1NE92_9MICO</name>
<reference evidence="15 16" key="1">
    <citation type="submission" date="2016-03" db="EMBL/GenBank/DDBJ databases">
        <title>Shallow-sea hydrothermal system.</title>
        <authorList>
            <person name="Tang K."/>
        </authorList>
    </citation>
    <scope>NUCLEOTIDE SEQUENCE [LARGE SCALE GENOMIC DNA]</scope>
    <source>
        <strain evidence="15 16">JLT9</strain>
    </source>
</reference>
<evidence type="ECO:0000256" key="12">
    <source>
        <dbReference type="SAM" id="MobiDB-lite"/>
    </source>
</evidence>
<accession>A0A1B1NE92</accession>
<protein>
    <recommendedName>
        <fullName evidence="11">RecBCD enzyme subunit RecD</fullName>
        <ecNumber evidence="11">5.6.2.3</ecNumber>
    </recommendedName>
    <alternativeName>
        <fullName evidence="11">DNA 5'-3' helicase subunit RecD</fullName>
    </alternativeName>
    <alternativeName>
        <fullName evidence="11">Exonuclease V subunit RecD</fullName>
        <shortName evidence="11">ExoV subunit RecD</shortName>
    </alternativeName>
    <alternativeName>
        <fullName evidence="11">Helicase/nuclease RecBCD subunit RecD</fullName>
    </alternativeName>
</protein>
<organism evidence="15 16">
    <name type="scientific">Serinicoccus hydrothermalis</name>
    <dbReference type="NCBI Taxonomy" id="1758689"/>
    <lineage>
        <taxon>Bacteria</taxon>
        <taxon>Bacillati</taxon>
        <taxon>Actinomycetota</taxon>
        <taxon>Actinomycetes</taxon>
        <taxon>Micrococcales</taxon>
        <taxon>Ornithinimicrobiaceae</taxon>
        <taxon>Serinicoccus</taxon>
    </lineage>
</organism>
<dbReference type="RefSeq" id="WP_237141343.1">
    <property type="nucleotide sequence ID" value="NZ_CP014989.1"/>
</dbReference>
<evidence type="ECO:0000256" key="6">
    <source>
        <dbReference type="ARBA" id="ARBA00022839"/>
    </source>
</evidence>
<keyword evidence="6 11" id="KW-0269">Exonuclease</keyword>
<comment type="miscellaneous">
    <text evidence="11">In the RecBCD complex, RecB has a slow 3'-5' helicase, an exonuclease activity and loads RecA onto ssDNA, RecD has a fast 5'-3' helicase activity, while RecC stimulates the ATPase and processivity of the RecB helicase and contributes to recognition of the Chi site.</text>
</comment>
<evidence type="ECO:0000259" key="14">
    <source>
        <dbReference type="Pfam" id="PF21185"/>
    </source>
</evidence>
<evidence type="ECO:0000256" key="2">
    <source>
        <dbReference type="ARBA" id="ARBA00022741"/>
    </source>
</evidence>
<dbReference type="InterPro" id="IPR049550">
    <property type="entry name" value="RecD_N"/>
</dbReference>
<feature type="compositionally biased region" description="Basic and acidic residues" evidence="12">
    <location>
        <begin position="655"/>
        <end position="673"/>
    </location>
</feature>
<evidence type="ECO:0000256" key="10">
    <source>
        <dbReference type="ARBA" id="ARBA00023235"/>
    </source>
</evidence>
<dbReference type="PANTHER" id="PTHR43788">
    <property type="entry name" value="DNA2/NAM7 HELICASE FAMILY MEMBER"/>
    <property type="match status" value="1"/>
</dbReference>
<dbReference type="PATRIC" id="fig|1758689.4.peg.2447"/>
<dbReference type="InterPro" id="IPR027785">
    <property type="entry name" value="UvrD-like_helicase_C"/>
</dbReference>
<dbReference type="Proteomes" id="UP000092482">
    <property type="component" value="Chromosome"/>
</dbReference>
<dbReference type="STRING" id="1758689.SGUI_2348"/>
<comment type="catalytic activity">
    <reaction evidence="11">
        <text>ATP + H2O = ADP + phosphate + H(+)</text>
        <dbReference type="Rhea" id="RHEA:13065"/>
        <dbReference type="ChEBI" id="CHEBI:15377"/>
        <dbReference type="ChEBI" id="CHEBI:15378"/>
        <dbReference type="ChEBI" id="CHEBI:30616"/>
        <dbReference type="ChEBI" id="CHEBI:43474"/>
        <dbReference type="ChEBI" id="CHEBI:456216"/>
        <dbReference type="EC" id="5.6.2.3"/>
    </reaction>
</comment>
<comment type="similarity">
    <text evidence="11">Belongs to the RecD family.</text>
</comment>
<keyword evidence="7 11" id="KW-0067">ATP-binding</keyword>
<dbReference type="GO" id="GO:0000724">
    <property type="term" value="P:double-strand break repair via homologous recombination"/>
    <property type="evidence" value="ECO:0007669"/>
    <property type="project" value="UniProtKB-UniRule"/>
</dbReference>
<dbReference type="EC" id="5.6.2.3" evidence="11"/>
<feature type="region of interest" description="Disordered" evidence="12">
    <location>
        <begin position="646"/>
        <end position="673"/>
    </location>
</feature>
<dbReference type="NCBIfam" id="TIGR01447">
    <property type="entry name" value="recD"/>
    <property type="match status" value="1"/>
</dbReference>
<keyword evidence="8 11" id="KW-0238">DNA-binding</keyword>
<keyword evidence="4 11" id="KW-0378">Hydrolase</keyword>
<feature type="domain" description="UvrD-like helicase C-terminal" evidence="13">
    <location>
        <begin position="580"/>
        <end position="626"/>
    </location>
</feature>
<dbReference type="GO" id="GO:0043139">
    <property type="term" value="F:5'-3' DNA helicase activity"/>
    <property type="evidence" value="ECO:0007669"/>
    <property type="project" value="UniProtKB-UniRule"/>
</dbReference>
<feature type="region of interest" description="Disordered" evidence="12">
    <location>
        <begin position="365"/>
        <end position="398"/>
    </location>
</feature>
<dbReference type="KEGG" id="serj:SGUI_2348"/>
<feature type="binding site" evidence="11">
    <location>
        <begin position="205"/>
        <end position="212"/>
    </location>
    <ligand>
        <name>ATP</name>
        <dbReference type="ChEBI" id="CHEBI:30616"/>
    </ligand>
</feature>
<dbReference type="InterPro" id="IPR041851">
    <property type="entry name" value="RecD_N_sf"/>
</dbReference>
<dbReference type="CDD" id="cd18809">
    <property type="entry name" value="SF1_C_RecD"/>
    <property type="match status" value="1"/>
</dbReference>
<evidence type="ECO:0000256" key="5">
    <source>
        <dbReference type="ARBA" id="ARBA00022806"/>
    </source>
</evidence>
<dbReference type="InterPro" id="IPR050534">
    <property type="entry name" value="Coronavir_polyprotein_1ab"/>
</dbReference>
<dbReference type="Pfam" id="PF13538">
    <property type="entry name" value="UvrD_C_2"/>
    <property type="match status" value="1"/>
</dbReference>